<accession>A0A1G4MC44</accession>
<organism evidence="1 2">
    <name type="scientific">Lachancea fermentati</name>
    <name type="common">Zygosaccharomyces fermentati</name>
    <dbReference type="NCBI Taxonomy" id="4955"/>
    <lineage>
        <taxon>Eukaryota</taxon>
        <taxon>Fungi</taxon>
        <taxon>Dikarya</taxon>
        <taxon>Ascomycota</taxon>
        <taxon>Saccharomycotina</taxon>
        <taxon>Saccharomycetes</taxon>
        <taxon>Saccharomycetales</taxon>
        <taxon>Saccharomycetaceae</taxon>
        <taxon>Lachancea</taxon>
    </lineage>
</organism>
<dbReference type="Proteomes" id="UP000190831">
    <property type="component" value="Chromosome D"/>
</dbReference>
<sequence length="110" mass="12612">MYTDAHFQHHHFARAHYALYLDWNHDRFPAPDQPAAQPARPDSALRINPFWDYFQDDDDWDLFHSLQVDCNGQLTAAPPLAATATPLGSLFAARRAKPPAWRDLGTDELR</sequence>
<dbReference type="OMA" id="QHHHFAR"/>
<keyword evidence="2" id="KW-1185">Reference proteome</keyword>
<name>A0A1G4MC44_LACFM</name>
<dbReference type="AlphaFoldDB" id="A0A1G4MC44"/>
<evidence type="ECO:0000313" key="2">
    <source>
        <dbReference type="Proteomes" id="UP000190831"/>
    </source>
</evidence>
<reference evidence="1 2" key="1">
    <citation type="submission" date="2016-03" db="EMBL/GenBank/DDBJ databases">
        <authorList>
            <person name="Devillers H."/>
        </authorList>
    </citation>
    <scope>NUCLEOTIDE SEQUENCE [LARGE SCALE GENOMIC DNA]</scope>
    <source>
        <strain evidence="1">CBS 6772</strain>
    </source>
</reference>
<dbReference type="STRING" id="4955.A0A1G4MC44"/>
<evidence type="ECO:0000313" key="1">
    <source>
        <dbReference type="EMBL" id="SCW01247.1"/>
    </source>
</evidence>
<protein>
    <submittedName>
        <fullName evidence="1">LAFE_0D08372g1_1</fullName>
    </submittedName>
</protein>
<proteinExistence type="predicted"/>
<dbReference type="EMBL" id="LT598492">
    <property type="protein sequence ID" value="SCW01247.1"/>
    <property type="molecule type" value="Genomic_DNA"/>
</dbReference>
<gene>
    <name evidence="1" type="ORF">LAFE_0D08372G</name>
</gene>